<gene>
    <name evidence="2" type="ORF">HCN51_57210</name>
</gene>
<protein>
    <recommendedName>
        <fullName evidence="4">Secreted protein</fullName>
    </recommendedName>
</protein>
<name>A0ABX1BQK2_9ACTN</name>
<evidence type="ECO:0000313" key="3">
    <source>
        <dbReference type="Proteomes" id="UP000696294"/>
    </source>
</evidence>
<reference evidence="2 3" key="1">
    <citation type="submission" date="2020-03" db="EMBL/GenBank/DDBJ databases">
        <title>WGS of actinomycetes isolated from Thailand.</title>
        <authorList>
            <person name="Thawai C."/>
        </authorList>
    </citation>
    <scope>NUCLEOTIDE SEQUENCE [LARGE SCALE GENOMIC DNA]</scope>
    <source>
        <strain evidence="2 3">FMUSA5-5</strain>
    </source>
</reference>
<evidence type="ECO:0000256" key="1">
    <source>
        <dbReference type="SAM" id="MobiDB-lite"/>
    </source>
</evidence>
<dbReference type="RefSeq" id="WP_168022151.1">
    <property type="nucleotide sequence ID" value="NZ_JAATEP010000117.1"/>
</dbReference>
<dbReference type="Proteomes" id="UP000696294">
    <property type="component" value="Unassembled WGS sequence"/>
</dbReference>
<proteinExistence type="predicted"/>
<feature type="region of interest" description="Disordered" evidence="1">
    <location>
        <begin position="67"/>
        <end position="88"/>
    </location>
</feature>
<sequence>MSASASGCSSTNVTIALVVCLRLACSRRTASSAVMAYAGGSPNMSALVALASVARVPAPRPSCAAASVSSSTRARCHGSVPGTSASSA</sequence>
<evidence type="ECO:0008006" key="4">
    <source>
        <dbReference type="Google" id="ProtNLM"/>
    </source>
</evidence>
<accession>A0ABX1BQK2</accession>
<organism evidence="2 3">
    <name type="scientific">Nonomuraea composti</name>
    <dbReference type="NCBI Taxonomy" id="2720023"/>
    <lineage>
        <taxon>Bacteria</taxon>
        <taxon>Bacillati</taxon>
        <taxon>Actinomycetota</taxon>
        <taxon>Actinomycetes</taxon>
        <taxon>Streptosporangiales</taxon>
        <taxon>Streptosporangiaceae</taxon>
        <taxon>Nonomuraea</taxon>
    </lineage>
</organism>
<keyword evidence="3" id="KW-1185">Reference proteome</keyword>
<dbReference type="EMBL" id="JAATEP010000117">
    <property type="protein sequence ID" value="NJP98864.1"/>
    <property type="molecule type" value="Genomic_DNA"/>
</dbReference>
<evidence type="ECO:0000313" key="2">
    <source>
        <dbReference type="EMBL" id="NJP98864.1"/>
    </source>
</evidence>
<comment type="caution">
    <text evidence="2">The sequence shown here is derived from an EMBL/GenBank/DDBJ whole genome shotgun (WGS) entry which is preliminary data.</text>
</comment>